<feature type="region of interest" description="Disordered" evidence="1">
    <location>
        <begin position="1"/>
        <end position="174"/>
    </location>
</feature>
<accession>A0A284RRY1</accession>
<protein>
    <submittedName>
        <fullName evidence="2">Uncharacterized protein</fullName>
    </submittedName>
</protein>
<feature type="compositionally biased region" description="Polar residues" evidence="1">
    <location>
        <begin position="37"/>
        <end position="63"/>
    </location>
</feature>
<organism evidence="2 3">
    <name type="scientific">Armillaria ostoyae</name>
    <name type="common">Armillaria root rot fungus</name>
    <dbReference type="NCBI Taxonomy" id="47428"/>
    <lineage>
        <taxon>Eukaryota</taxon>
        <taxon>Fungi</taxon>
        <taxon>Dikarya</taxon>
        <taxon>Basidiomycota</taxon>
        <taxon>Agaricomycotina</taxon>
        <taxon>Agaricomycetes</taxon>
        <taxon>Agaricomycetidae</taxon>
        <taxon>Agaricales</taxon>
        <taxon>Marasmiineae</taxon>
        <taxon>Physalacriaceae</taxon>
        <taxon>Armillaria</taxon>
    </lineage>
</organism>
<reference evidence="3" key="1">
    <citation type="journal article" date="2017" name="Nat. Ecol. Evol.">
        <title>Genome expansion and lineage-specific genetic innovations in the forest pathogenic fungi Armillaria.</title>
        <authorList>
            <person name="Sipos G."/>
            <person name="Prasanna A.N."/>
            <person name="Walter M.C."/>
            <person name="O'Connor E."/>
            <person name="Balint B."/>
            <person name="Krizsan K."/>
            <person name="Kiss B."/>
            <person name="Hess J."/>
            <person name="Varga T."/>
            <person name="Slot J."/>
            <person name="Riley R."/>
            <person name="Boka B."/>
            <person name="Rigling D."/>
            <person name="Barry K."/>
            <person name="Lee J."/>
            <person name="Mihaltcheva S."/>
            <person name="LaButti K."/>
            <person name="Lipzen A."/>
            <person name="Waldron R."/>
            <person name="Moloney N.M."/>
            <person name="Sperisen C."/>
            <person name="Kredics L."/>
            <person name="Vagvoelgyi C."/>
            <person name="Patrignani A."/>
            <person name="Fitzpatrick D."/>
            <person name="Nagy I."/>
            <person name="Doyle S."/>
            <person name="Anderson J.B."/>
            <person name="Grigoriev I.V."/>
            <person name="Gueldener U."/>
            <person name="Muensterkoetter M."/>
            <person name="Nagy L.G."/>
        </authorList>
    </citation>
    <scope>NUCLEOTIDE SEQUENCE [LARGE SCALE GENOMIC DNA]</scope>
    <source>
        <strain evidence="3">C18/9</strain>
    </source>
</reference>
<dbReference type="EMBL" id="FUEG01000014">
    <property type="protein sequence ID" value="SJL11519.1"/>
    <property type="molecule type" value="Genomic_DNA"/>
</dbReference>
<evidence type="ECO:0000313" key="2">
    <source>
        <dbReference type="EMBL" id="SJL11519.1"/>
    </source>
</evidence>
<name>A0A284RRY1_ARMOS</name>
<sequence length="216" mass="23589">MSLLANWMTEDRTPVAPSCSKGGSLSPSMLEDETSVIIPTSLKSQKGDSQTGMDINPPSSLLTDSGDLESQLKIFLTQGQETVEDLDEQDRASGEEEEESNEQPGIQRGISSGYGNGKRQRGRKPKNATVGGPKKAGDSATKASVGGNGNARTKRSRHDGENIGSGNRSGRRHRYLTDLPARAWSGRELRRNEGWLKEGEIKMFRRKRKHVDAEHG</sequence>
<evidence type="ECO:0000256" key="1">
    <source>
        <dbReference type="SAM" id="MobiDB-lite"/>
    </source>
</evidence>
<dbReference type="Proteomes" id="UP000219338">
    <property type="component" value="Unassembled WGS sequence"/>
</dbReference>
<keyword evidence="3" id="KW-1185">Reference proteome</keyword>
<evidence type="ECO:0000313" key="3">
    <source>
        <dbReference type="Proteomes" id="UP000219338"/>
    </source>
</evidence>
<gene>
    <name evidence="2" type="ORF">ARMOST_14923</name>
</gene>
<proteinExistence type="predicted"/>
<dbReference type="AlphaFoldDB" id="A0A284RRY1"/>